<dbReference type="Gene3D" id="3.30.70.330">
    <property type="match status" value="1"/>
</dbReference>
<keyword evidence="1" id="KW-0694">RNA-binding</keyword>
<feature type="region of interest" description="Disordered" evidence="2">
    <location>
        <begin position="171"/>
        <end position="191"/>
    </location>
</feature>
<dbReference type="Proteomes" id="UP000050794">
    <property type="component" value="Unassembled WGS sequence"/>
</dbReference>
<keyword evidence="5" id="KW-1185">Reference proteome</keyword>
<dbReference type="InterPro" id="IPR000504">
    <property type="entry name" value="RRM_dom"/>
</dbReference>
<proteinExistence type="predicted"/>
<dbReference type="GO" id="GO:0003723">
    <property type="term" value="F:RNA binding"/>
    <property type="evidence" value="ECO:0007669"/>
    <property type="project" value="UniProtKB-UniRule"/>
</dbReference>
<evidence type="ECO:0000313" key="4">
    <source>
        <dbReference type="EMBL" id="VDM42264.1"/>
    </source>
</evidence>
<protein>
    <submittedName>
        <fullName evidence="6">RRM domain-containing protein</fullName>
    </submittedName>
</protein>
<evidence type="ECO:0000259" key="3">
    <source>
        <dbReference type="PROSITE" id="PS50102"/>
    </source>
</evidence>
<reference evidence="6" key="1">
    <citation type="submission" date="2016-06" db="UniProtKB">
        <authorList>
            <consortium name="WormBaseParasite"/>
        </authorList>
    </citation>
    <scope>IDENTIFICATION</scope>
</reference>
<evidence type="ECO:0000256" key="1">
    <source>
        <dbReference type="PROSITE-ProRule" id="PRU00176"/>
    </source>
</evidence>
<evidence type="ECO:0000313" key="6">
    <source>
        <dbReference type="WBParaSite" id="TCNE_0001094301-mRNA-1"/>
    </source>
</evidence>
<evidence type="ECO:0000256" key="2">
    <source>
        <dbReference type="SAM" id="MobiDB-lite"/>
    </source>
</evidence>
<dbReference type="CDD" id="cd00590">
    <property type="entry name" value="RRM_SF"/>
    <property type="match status" value="1"/>
</dbReference>
<dbReference type="PROSITE" id="PS50102">
    <property type="entry name" value="RRM"/>
    <property type="match status" value="1"/>
</dbReference>
<feature type="compositionally biased region" description="Polar residues" evidence="2">
    <location>
        <begin position="171"/>
        <end position="185"/>
    </location>
</feature>
<dbReference type="InterPro" id="IPR012677">
    <property type="entry name" value="Nucleotide-bd_a/b_plait_sf"/>
</dbReference>
<accession>A0A183UR23</accession>
<reference evidence="4 5" key="2">
    <citation type="submission" date="2018-11" db="EMBL/GenBank/DDBJ databases">
        <authorList>
            <consortium name="Pathogen Informatics"/>
        </authorList>
    </citation>
    <scope>NUCLEOTIDE SEQUENCE [LARGE SCALE GENOMIC DNA]</scope>
</reference>
<dbReference type="WBParaSite" id="TCNE_0001094301-mRNA-1">
    <property type="protein sequence ID" value="TCNE_0001094301-mRNA-1"/>
    <property type="gene ID" value="TCNE_0001094301"/>
</dbReference>
<dbReference type="InterPro" id="IPR035979">
    <property type="entry name" value="RBD_domain_sf"/>
</dbReference>
<organism evidence="5 6">
    <name type="scientific">Toxocara canis</name>
    <name type="common">Canine roundworm</name>
    <dbReference type="NCBI Taxonomy" id="6265"/>
    <lineage>
        <taxon>Eukaryota</taxon>
        <taxon>Metazoa</taxon>
        <taxon>Ecdysozoa</taxon>
        <taxon>Nematoda</taxon>
        <taxon>Chromadorea</taxon>
        <taxon>Rhabditida</taxon>
        <taxon>Spirurina</taxon>
        <taxon>Ascaridomorpha</taxon>
        <taxon>Ascaridoidea</taxon>
        <taxon>Toxocaridae</taxon>
        <taxon>Toxocara</taxon>
    </lineage>
</organism>
<dbReference type="SUPFAM" id="SSF54928">
    <property type="entry name" value="RNA-binding domain, RBD"/>
    <property type="match status" value="1"/>
</dbReference>
<feature type="domain" description="RRM" evidence="3">
    <location>
        <begin position="58"/>
        <end position="134"/>
    </location>
</feature>
<dbReference type="Pfam" id="PF00076">
    <property type="entry name" value="RRM_1"/>
    <property type="match status" value="1"/>
</dbReference>
<evidence type="ECO:0000313" key="5">
    <source>
        <dbReference type="Proteomes" id="UP000050794"/>
    </source>
</evidence>
<dbReference type="AlphaFoldDB" id="A0A183UR23"/>
<gene>
    <name evidence="4" type="ORF">TCNE_LOCUS10943</name>
</gene>
<name>A0A183UR23_TOXCA</name>
<sequence>MFTHAEGGHDILRKLHLKSAGCISKFTDLLTRLGRTEATLLRKEERIAMRNSKSDEGRSVFVTNIENGITIDMLFDLLAQFGWLEKVELKETRDGTPLYAKGFFKYREAAQRAVDVLNQKNIFGRPISLCIVRQVCSGASHFPTISSTGDDFATPNVFPLPSHEGIIWSPNDGTETSSPLSSATSEFHFRY</sequence>
<dbReference type="EMBL" id="UYWY01020672">
    <property type="protein sequence ID" value="VDM42264.1"/>
    <property type="molecule type" value="Genomic_DNA"/>
</dbReference>
<dbReference type="SMART" id="SM00360">
    <property type="entry name" value="RRM"/>
    <property type="match status" value="1"/>
</dbReference>